<dbReference type="InterPro" id="IPR000571">
    <property type="entry name" value="Znf_CCCH"/>
</dbReference>
<sequence>MVPSNLITITKAKKRYNRKHKFNPATKHCLIFCKTGNCVKGAKCLFVHDLLQVAVCQKFLTGRCNKQNCLLSHKPTPNKMPDCTFFLKGCCKLENCSYRHVKVSQDAIICQEFLNGYCPQGVQCAKSHRFLCKKFNQTGTCEKGEKCTMAHQKINITNQKEEKLAPARKNNNDFSKYKKINNIQGTSAKSETLTVETANPNVIDSNNQNESDRNHTILNHLLKKRIKMTIESNKQIVSVSKNEFAIGSDFISISCNDDKDIDNTKKVGDNDKVNHIINDAELSNHQCESQQKIQREGLESGKSINNMQSNPNQLKKPKKYFYVDSDDESLSDYYCDLRIVNNNCRPQLKIIPDFLAIEKNSDKSSK</sequence>
<proteinExistence type="predicted"/>
<name>A0A9Q0M8J6_BLOTA</name>
<comment type="caution">
    <text evidence="7">The sequence shown here is derived from an EMBL/GenBank/DDBJ whole genome shotgun (WGS) entry which is preliminary data.</text>
</comment>
<reference evidence="7" key="1">
    <citation type="submission" date="2022-12" db="EMBL/GenBank/DDBJ databases">
        <title>Genome assemblies of Blomia tropicalis.</title>
        <authorList>
            <person name="Cui Y."/>
        </authorList>
    </citation>
    <scope>NUCLEOTIDE SEQUENCE</scope>
    <source>
        <tissue evidence="7">Adult mites</tissue>
    </source>
</reference>
<feature type="domain" description="C3H1-type" evidence="6">
    <location>
        <begin position="77"/>
        <end position="103"/>
    </location>
</feature>
<gene>
    <name evidence="7" type="ORF">RDWZM_005874</name>
</gene>
<evidence type="ECO:0000256" key="2">
    <source>
        <dbReference type="ARBA" id="ARBA00022771"/>
    </source>
</evidence>
<dbReference type="AlphaFoldDB" id="A0A9Q0M8J6"/>
<evidence type="ECO:0000256" key="3">
    <source>
        <dbReference type="ARBA" id="ARBA00022833"/>
    </source>
</evidence>
<dbReference type="Proteomes" id="UP001142055">
    <property type="component" value="Chromosome 2"/>
</dbReference>
<keyword evidence="8" id="KW-1185">Reference proteome</keyword>
<dbReference type="SMART" id="SM00356">
    <property type="entry name" value="ZnF_C3H1"/>
    <property type="match status" value="5"/>
</dbReference>
<keyword evidence="1 4" id="KW-0479">Metal-binding</keyword>
<protein>
    <recommendedName>
        <fullName evidence="6">C3H1-type domain-containing protein</fullName>
    </recommendedName>
</protein>
<evidence type="ECO:0000313" key="7">
    <source>
        <dbReference type="EMBL" id="KAJ6220062.1"/>
    </source>
</evidence>
<dbReference type="InterPro" id="IPR036855">
    <property type="entry name" value="Znf_CCCH_sf"/>
</dbReference>
<feature type="domain" description="C3H1-type" evidence="6">
    <location>
        <begin position="55"/>
        <end position="76"/>
    </location>
</feature>
<dbReference type="Gene3D" id="4.10.1000.10">
    <property type="entry name" value="Zinc finger, CCCH-type"/>
    <property type="match status" value="2"/>
</dbReference>
<feature type="zinc finger region" description="C3H1-type" evidence="4">
    <location>
        <begin position="77"/>
        <end position="103"/>
    </location>
</feature>
<feature type="zinc finger region" description="C3H1-type" evidence="4">
    <location>
        <begin position="126"/>
        <end position="154"/>
    </location>
</feature>
<feature type="domain" description="C3H1-type" evidence="6">
    <location>
        <begin position="23"/>
        <end position="51"/>
    </location>
</feature>
<feature type="domain" description="C3H1-type" evidence="6">
    <location>
        <begin position="126"/>
        <end position="154"/>
    </location>
</feature>
<feature type="compositionally biased region" description="Polar residues" evidence="5">
    <location>
        <begin position="302"/>
        <end position="312"/>
    </location>
</feature>
<keyword evidence="2 4" id="KW-0863">Zinc-finger</keyword>
<evidence type="ECO:0000256" key="5">
    <source>
        <dbReference type="SAM" id="MobiDB-lite"/>
    </source>
</evidence>
<keyword evidence="3 4" id="KW-0862">Zinc</keyword>
<dbReference type="SUPFAM" id="SSF90229">
    <property type="entry name" value="CCCH zinc finger"/>
    <property type="match status" value="2"/>
</dbReference>
<feature type="region of interest" description="Disordered" evidence="5">
    <location>
        <begin position="288"/>
        <end position="312"/>
    </location>
</feature>
<evidence type="ECO:0000259" key="6">
    <source>
        <dbReference type="PROSITE" id="PS50103"/>
    </source>
</evidence>
<evidence type="ECO:0000256" key="4">
    <source>
        <dbReference type="PROSITE-ProRule" id="PRU00723"/>
    </source>
</evidence>
<organism evidence="7 8">
    <name type="scientific">Blomia tropicalis</name>
    <name type="common">Mite</name>
    <dbReference type="NCBI Taxonomy" id="40697"/>
    <lineage>
        <taxon>Eukaryota</taxon>
        <taxon>Metazoa</taxon>
        <taxon>Ecdysozoa</taxon>
        <taxon>Arthropoda</taxon>
        <taxon>Chelicerata</taxon>
        <taxon>Arachnida</taxon>
        <taxon>Acari</taxon>
        <taxon>Acariformes</taxon>
        <taxon>Sarcoptiformes</taxon>
        <taxon>Astigmata</taxon>
        <taxon>Glycyphagoidea</taxon>
        <taxon>Echimyopodidae</taxon>
        <taxon>Blomia</taxon>
    </lineage>
</organism>
<accession>A0A9Q0M8J6</accession>
<feature type="zinc finger region" description="C3H1-type" evidence="4">
    <location>
        <begin position="55"/>
        <end position="76"/>
    </location>
</feature>
<dbReference type="GO" id="GO:0008270">
    <property type="term" value="F:zinc ion binding"/>
    <property type="evidence" value="ECO:0007669"/>
    <property type="project" value="UniProtKB-KW"/>
</dbReference>
<dbReference type="PROSITE" id="PS50103">
    <property type="entry name" value="ZF_C3H1"/>
    <property type="match status" value="4"/>
</dbReference>
<dbReference type="PANTHER" id="PTHR46156">
    <property type="entry name" value="CCCH ZINGC FINGER"/>
    <property type="match status" value="1"/>
</dbReference>
<evidence type="ECO:0000256" key="1">
    <source>
        <dbReference type="ARBA" id="ARBA00022723"/>
    </source>
</evidence>
<feature type="zinc finger region" description="C3H1-type" evidence="4">
    <location>
        <begin position="23"/>
        <end position="51"/>
    </location>
</feature>
<dbReference type="EMBL" id="JAPWDV010000002">
    <property type="protein sequence ID" value="KAJ6220062.1"/>
    <property type="molecule type" value="Genomic_DNA"/>
</dbReference>
<dbReference type="PANTHER" id="PTHR46156:SF1">
    <property type="entry name" value="ZINC FINGER CCCH DOMAIN-CONTAINING PROTEIN 3"/>
    <property type="match status" value="1"/>
</dbReference>
<dbReference type="GO" id="GO:0005634">
    <property type="term" value="C:nucleus"/>
    <property type="evidence" value="ECO:0007669"/>
    <property type="project" value="TreeGrafter"/>
</dbReference>
<evidence type="ECO:0000313" key="8">
    <source>
        <dbReference type="Proteomes" id="UP001142055"/>
    </source>
</evidence>